<protein>
    <recommendedName>
        <fullName evidence="2">Retrotransposon gag domain-containing protein</fullName>
    </recommendedName>
</protein>
<dbReference type="Pfam" id="PF03732">
    <property type="entry name" value="Retrotrans_gag"/>
    <property type="match status" value="1"/>
</dbReference>
<feature type="region of interest" description="Disordered" evidence="1">
    <location>
        <begin position="1"/>
        <end position="94"/>
    </location>
</feature>
<reference evidence="3" key="1">
    <citation type="submission" date="2014-11" db="EMBL/GenBank/DDBJ databases">
        <authorList>
            <person name="Otto D Thomas"/>
            <person name="Naeem Raeece"/>
        </authorList>
    </citation>
    <scope>NUCLEOTIDE SEQUENCE</scope>
</reference>
<gene>
    <name evidence="3" type="ORF">Cvel_6737</name>
</gene>
<organism evidence="3">
    <name type="scientific">Chromera velia CCMP2878</name>
    <dbReference type="NCBI Taxonomy" id="1169474"/>
    <lineage>
        <taxon>Eukaryota</taxon>
        <taxon>Sar</taxon>
        <taxon>Alveolata</taxon>
        <taxon>Colpodellida</taxon>
        <taxon>Chromeraceae</taxon>
        <taxon>Chromera</taxon>
    </lineage>
</organism>
<sequence length="654" mass="71922">MVVNTRRTEYDQNQNLKDPKPKKALTKKQLTQKARQEQKRLTEARRKQKQQEEEDAAVAKQLAADEAMGVEKTTALPGGVTEKTTSSEGGGLYAGGGLHAYFDPETRETVYLSVAKNGKAVLLRPAKQRQSLTTRTALSLTANNTKDENDEDGPMPLPPEAVAQSYKIPKPPTDNAPQEVDHTSEPAPKRGRINNVGTTKLNPPNPTVKADILTFSGERSKANEFWLSFKADCIAHKWDLNLAVYYFRKAMRGTALTWWTSEIEEKVETLKTIENLHACFEAQFGITEAEKDAAEDLLDNLVQDAPAGETIRTYAERVAALCRQARVSRNDPKILKKFKKGIFNETVRTILATKTYSSLDEIVKEAEKLAHANSPNSSNAVAAGAFTPPTVASVARATAIALYAPATPPRDLKKGLQQLFEVRALDLTSCVRCGGTRPHFGGTCSVTNNNRCFNCGGARHIKVMCPRPPTGASSSTRRPNYADLENPSENPPPLQQQREQKLNRASMDRLYNFLNIPPTVQRNHHQTQLQSFTLRAQQQGFQTFNPASLPRRPKRLVFRLRMTSEAPGTGGIPQTFAPTQSPIYRPAQPRHGNADGGTGASGWHTTGANAAPISSPPRSPRVIPPPHSLRFEARTPFPGSGVRLTPNYRGEASN</sequence>
<dbReference type="PhylomeDB" id="A0A0G4HGM7"/>
<dbReference type="InterPro" id="IPR005162">
    <property type="entry name" value="Retrotrans_gag_dom"/>
</dbReference>
<feature type="compositionally biased region" description="Low complexity" evidence="1">
    <location>
        <begin position="133"/>
        <end position="144"/>
    </location>
</feature>
<feature type="compositionally biased region" description="Basic and acidic residues" evidence="1">
    <location>
        <begin position="179"/>
        <end position="188"/>
    </location>
</feature>
<proteinExistence type="predicted"/>
<feature type="region of interest" description="Disordered" evidence="1">
    <location>
        <begin position="466"/>
        <end position="501"/>
    </location>
</feature>
<dbReference type="VEuPathDB" id="CryptoDB:Cvel_6737"/>
<feature type="region of interest" description="Disordered" evidence="1">
    <location>
        <begin position="133"/>
        <end position="205"/>
    </location>
</feature>
<name>A0A0G4HGM7_9ALVE</name>
<feature type="compositionally biased region" description="Basic and acidic residues" evidence="1">
    <location>
        <begin position="1"/>
        <end position="10"/>
    </location>
</feature>
<feature type="region of interest" description="Disordered" evidence="1">
    <location>
        <begin position="587"/>
        <end position="654"/>
    </location>
</feature>
<feature type="compositionally biased region" description="Pro residues" evidence="1">
    <location>
        <begin position="614"/>
        <end position="627"/>
    </location>
</feature>
<feature type="compositionally biased region" description="Basic and acidic residues" evidence="1">
    <location>
        <begin position="34"/>
        <end position="51"/>
    </location>
</feature>
<accession>A0A0G4HGM7</accession>
<dbReference type="AlphaFoldDB" id="A0A0G4HGM7"/>
<dbReference type="EMBL" id="CDMZ01002608">
    <property type="protein sequence ID" value="CEM43087.1"/>
    <property type="molecule type" value="Genomic_DNA"/>
</dbReference>
<evidence type="ECO:0000259" key="2">
    <source>
        <dbReference type="Pfam" id="PF03732"/>
    </source>
</evidence>
<evidence type="ECO:0000313" key="3">
    <source>
        <dbReference type="EMBL" id="CEM43087.1"/>
    </source>
</evidence>
<evidence type="ECO:0000256" key="1">
    <source>
        <dbReference type="SAM" id="MobiDB-lite"/>
    </source>
</evidence>
<feature type="domain" description="Retrotransposon gag" evidence="2">
    <location>
        <begin position="247"/>
        <end position="342"/>
    </location>
</feature>